<protein>
    <submittedName>
        <fullName evidence="2">Uncharacterized protein</fullName>
    </submittedName>
</protein>
<dbReference type="EMBL" id="JAKKPZ010000016">
    <property type="protein sequence ID" value="KAI1713215.1"/>
    <property type="molecule type" value="Genomic_DNA"/>
</dbReference>
<evidence type="ECO:0000313" key="2">
    <source>
        <dbReference type="EMBL" id="KAI1713215.1"/>
    </source>
</evidence>
<sequence>MRPRSLTSQNGSQTVDRIYERQTTAKVAVLDETQQIPQPEPLAGDDIDALPSPQPLSGSSLTNIWLS</sequence>
<name>A0AAD4N557_9BILA</name>
<evidence type="ECO:0000256" key="1">
    <source>
        <dbReference type="SAM" id="MobiDB-lite"/>
    </source>
</evidence>
<evidence type="ECO:0000313" key="3">
    <source>
        <dbReference type="Proteomes" id="UP001201812"/>
    </source>
</evidence>
<organism evidence="2 3">
    <name type="scientific">Ditylenchus destructor</name>
    <dbReference type="NCBI Taxonomy" id="166010"/>
    <lineage>
        <taxon>Eukaryota</taxon>
        <taxon>Metazoa</taxon>
        <taxon>Ecdysozoa</taxon>
        <taxon>Nematoda</taxon>
        <taxon>Chromadorea</taxon>
        <taxon>Rhabditida</taxon>
        <taxon>Tylenchina</taxon>
        <taxon>Tylenchomorpha</taxon>
        <taxon>Sphaerularioidea</taxon>
        <taxon>Anguinidae</taxon>
        <taxon>Anguininae</taxon>
        <taxon>Ditylenchus</taxon>
    </lineage>
</organism>
<feature type="region of interest" description="Disordered" evidence="1">
    <location>
        <begin position="29"/>
        <end position="67"/>
    </location>
</feature>
<accession>A0AAD4N557</accession>
<comment type="caution">
    <text evidence="2">The sequence shown here is derived from an EMBL/GenBank/DDBJ whole genome shotgun (WGS) entry which is preliminary data.</text>
</comment>
<dbReference type="AlphaFoldDB" id="A0AAD4N557"/>
<dbReference type="Proteomes" id="UP001201812">
    <property type="component" value="Unassembled WGS sequence"/>
</dbReference>
<gene>
    <name evidence="2" type="ORF">DdX_09289</name>
</gene>
<proteinExistence type="predicted"/>
<reference evidence="2" key="1">
    <citation type="submission" date="2022-01" db="EMBL/GenBank/DDBJ databases">
        <title>Genome Sequence Resource for Two Populations of Ditylenchus destructor, the Migratory Endoparasitic Phytonematode.</title>
        <authorList>
            <person name="Zhang H."/>
            <person name="Lin R."/>
            <person name="Xie B."/>
        </authorList>
    </citation>
    <scope>NUCLEOTIDE SEQUENCE</scope>
    <source>
        <strain evidence="2">BazhouSP</strain>
    </source>
</reference>
<keyword evidence="3" id="KW-1185">Reference proteome</keyword>